<evidence type="ECO:0000313" key="3">
    <source>
        <dbReference type="RefSeq" id="XP_052743150.1"/>
    </source>
</evidence>
<accession>A0ABM3LVN7</accession>
<name>A0ABM3LVN7_BICAN</name>
<evidence type="ECO:0000256" key="1">
    <source>
        <dbReference type="SAM" id="MobiDB-lite"/>
    </source>
</evidence>
<reference evidence="3" key="1">
    <citation type="submission" date="2025-08" db="UniProtKB">
        <authorList>
            <consortium name="RefSeq"/>
        </authorList>
    </citation>
    <scope>IDENTIFICATION</scope>
</reference>
<feature type="region of interest" description="Disordered" evidence="1">
    <location>
        <begin position="1"/>
        <end position="20"/>
    </location>
</feature>
<dbReference type="RefSeq" id="XP_052743150.1">
    <property type="nucleotide sequence ID" value="XM_052887190.1"/>
</dbReference>
<proteinExistence type="predicted"/>
<feature type="compositionally biased region" description="Basic and acidic residues" evidence="1">
    <location>
        <begin position="1"/>
        <end position="10"/>
    </location>
</feature>
<gene>
    <name evidence="3" type="primary">LOC112056194</name>
</gene>
<protein>
    <submittedName>
        <fullName evidence="3">Uncharacterized protein LOC112056194 isoform X2</fullName>
    </submittedName>
</protein>
<dbReference type="Proteomes" id="UP001652582">
    <property type="component" value="Chromosome 18"/>
</dbReference>
<keyword evidence="2" id="KW-1185">Reference proteome</keyword>
<sequence>MLEDSRDGRSLVEGGDPYDLHVMTGSAEAVEAEGLESNLPLPGDMSDEDIILRIAMLDMAHSARIRRQYRSVLKCRVLLKRISLWNDMNLHRKILN</sequence>
<organism evidence="2 3">
    <name type="scientific">Bicyclus anynana</name>
    <name type="common">Squinting bush brown butterfly</name>
    <dbReference type="NCBI Taxonomy" id="110368"/>
    <lineage>
        <taxon>Eukaryota</taxon>
        <taxon>Metazoa</taxon>
        <taxon>Ecdysozoa</taxon>
        <taxon>Arthropoda</taxon>
        <taxon>Hexapoda</taxon>
        <taxon>Insecta</taxon>
        <taxon>Pterygota</taxon>
        <taxon>Neoptera</taxon>
        <taxon>Endopterygota</taxon>
        <taxon>Lepidoptera</taxon>
        <taxon>Glossata</taxon>
        <taxon>Ditrysia</taxon>
        <taxon>Papilionoidea</taxon>
        <taxon>Nymphalidae</taxon>
        <taxon>Satyrinae</taxon>
        <taxon>Satyrini</taxon>
        <taxon>Mycalesina</taxon>
        <taxon>Bicyclus</taxon>
    </lineage>
</organism>
<dbReference type="GeneID" id="112056194"/>
<evidence type="ECO:0000313" key="2">
    <source>
        <dbReference type="Proteomes" id="UP001652582"/>
    </source>
</evidence>